<proteinExistence type="predicted"/>
<organism evidence="6 7">
    <name type="scientific">Metapseudomonas resinovorans</name>
    <name type="common">Pseudomonas resinovorans</name>
    <dbReference type="NCBI Taxonomy" id="53412"/>
    <lineage>
        <taxon>Bacteria</taxon>
        <taxon>Pseudomonadati</taxon>
        <taxon>Pseudomonadota</taxon>
        <taxon>Gammaproteobacteria</taxon>
        <taxon>Pseudomonadales</taxon>
        <taxon>Pseudomonadaceae</taxon>
        <taxon>Metapseudomonas</taxon>
    </lineage>
</organism>
<dbReference type="InterPro" id="IPR025202">
    <property type="entry name" value="PLD-like_dom"/>
</dbReference>
<keyword evidence="2" id="KW-0677">Repeat</keyword>
<keyword evidence="4" id="KW-0443">Lipid metabolism</keyword>
<dbReference type="SMART" id="SM00155">
    <property type="entry name" value="PLDc"/>
    <property type="match status" value="2"/>
</dbReference>
<feature type="domain" description="PLD phosphodiesterase" evidence="5">
    <location>
        <begin position="617"/>
        <end position="644"/>
    </location>
</feature>
<keyword evidence="7" id="KW-1185">Reference proteome</keyword>
<sequence>MTYLDQNLSLSLEHRSVTVTLDWFAHNNNPLSPPRPAGNFVTPLVCGEEAFAKVYECIEKARHSVDLLSWGFDPSMRLKRDDQKALPLGDLLKHKAEQGVEVRVLIWNNKLAQWAENSVIGEGISGSGGTWLGSGQSEGRPVDTAERERIRRALLSDQTQELQTLDRLEPYDESKRRASRDRLIAIQHKLDALDSGYSKGRDSGGTAHDPDAQIDTRNWFRWVRRGQVRNIEFRTRDFDFLGGLTYHDETGLNIHRGRMMILGRLLRAELLGEISVTGVQMISLSLFPSHHQKMLLTDYQHPELAEGLVMGHNMHRNYWDTTAHLYDDKAANRDIGFGPWQDLSLHVKGPVLFDLNHNFCNAWDSGTSWIRRLFHGSLGSQRRTTTPLSYIRNGGEAAQICRTQPQEGPETTILEIYEKALGNVHQYAYMENQYFRYKPLVERLKETAASRKAAGALHDLYLFVVTNNPESKLFSSSTYETLESLGQSELMPLAHRDHLYDQRQLVYRERELSARPPSPARDRELEQVQQQMQQQNIDKERADELLKLDPNAHYNKATARELEPAMLPPKGMKVIIATLASCDTDSASPAANNQGQRQTEQRIAEALGPEQGTAKYKPIYVHSKLLLVDDLFFTLGSANINARSLLSDSELNIAMPSPKTTRLWRERLWEMHSAMGISTQKKKPIENINADFLAWENIVNDNWKLQKSNLPLKGSLVRFWDLVTPYATALD</sequence>
<dbReference type="Gene3D" id="3.30.870.10">
    <property type="entry name" value="Endonuclease Chain A"/>
    <property type="match status" value="3"/>
</dbReference>
<evidence type="ECO:0000256" key="4">
    <source>
        <dbReference type="ARBA" id="ARBA00023098"/>
    </source>
</evidence>
<evidence type="ECO:0000256" key="3">
    <source>
        <dbReference type="ARBA" id="ARBA00022801"/>
    </source>
</evidence>
<gene>
    <name evidence="6" type="ORF">NNO07_26635</name>
</gene>
<accession>A0ABT4YCN8</accession>
<dbReference type="SUPFAM" id="SSF56024">
    <property type="entry name" value="Phospholipase D/nuclease"/>
    <property type="match status" value="2"/>
</dbReference>
<dbReference type="Proteomes" id="UP001211689">
    <property type="component" value="Unassembled WGS sequence"/>
</dbReference>
<evidence type="ECO:0000313" key="7">
    <source>
        <dbReference type="Proteomes" id="UP001211689"/>
    </source>
</evidence>
<reference evidence="6 7" key="1">
    <citation type="submission" date="2022-07" db="EMBL/GenBank/DDBJ databases">
        <title>Genome Analysis of Selected Gammaproteobacteria from Nigerian Food snails.</title>
        <authorList>
            <person name="Okafor A.C."/>
        </authorList>
    </citation>
    <scope>NUCLEOTIDE SEQUENCE [LARGE SCALE GENOMIC DNA]</scope>
    <source>
        <strain evidence="6 7">Awg 2</strain>
    </source>
</reference>
<evidence type="ECO:0000256" key="2">
    <source>
        <dbReference type="ARBA" id="ARBA00022737"/>
    </source>
</evidence>
<dbReference type="PROSITE" id="PS50035">
    <property type="entry name" value="PLD"/>
    <property type="match status" value="1"/>
</dbReference>
<dbReference type="InterPro" id="IPR015679">
    <property type="entry name" value="PLipase_D_fam"/>
</dbReference>
<evidence type="ECO:0000259" key="5">
    <source>
        <dbReference type="PROSITE" id="PS50035"/>
    </source>
</evidence>
<comment type="catalytic activity">
    <reaction evidence="1">
        <text>a 1,2-diacyl-sn-glycero-3-phosphocholine + H2O = a 1,2-diacyl-sn-glycero-3-phosphate + choline + H(+)</text>
        <dbReference type="Rhea" id="RHEA:14445"/>
        <dbReference type="ChEBI" id="CHEBI:15354"/>
        <dbReference type="ChEBI" id="CHEBI:15377"/>
        <dbReference type="ChEBI" id="CHEBI:15378"/>
        <dbReference type="ChEBI" id="CHEBI:57643"/>
        <dbReference type="ChEBI" id="CHEBI:58608"/>
        <dbReference type="EC" id="3.1.4.4"/>
    </reaction>
</comment>
<keyword evidence="3" id="KW-0378">Hydrolase</keyword>
<name>A0ABT4YCN8_METRE</name>
<dbReference type="RefSeq" id="WP_271472504.1">
    <property type="nucleotide sequence ID" value="NZ_JANEWF010000056.1"/>
</dbReference>
<dbReference type="PANTHER" id="PTHR18896:SF76">
    <property type="entry name" value="PHOSPHOLIPASE"/>
    <property type="match status" value="1"/>
</dbReference>
<dbReference type="InterPro" id="IPR001736">
    <property type="entry name" value="PLipase_D/transphosphatidylase"/>
</dbReference>
<dbReference type="PANTHER" id="PTHR18896">
    <property type="entry name" value="PHOSPHOLIPASE D"/>
    <property type="match status" value="1"/>
</dbReference>
<evidence type="ECO:0000256" key="1">
    <source>
        <dbReference type="ARBA" id="ARBA00000798"/>
    </source>
</evidence>
<protein>
    <recommendedName>
        <fullName evidence="5">PLD phosphodiesterase domain-containing protein</fullName>
    </recommendedName>
</protein>
<evidence type="ECO:0000313" key="6">
    <source>
        <dbReference type="EMBL" id="MDA8486661.1"/>
    </source>
</evidence>
<dbReference type="Pfam" id="PF13091">
    <property type="entry name" value="PLDc_2"/>
    <property type="match status" value="1"/>
</dbReference>
<dbReference type="EMBL" id="JANEWF010000056">
    <property type="protein sequence ID" value="MDA8486661.1"/>
    <property type="molecule type" value="Genomic_DNA"/>
</dbReference>
<comment type="caution">
    <text evidence="6">The sequence shown here is derived from an EMBL/GenBank/DDBJ whole genome shotgun (WGS) entry which is preliminary data.</text>
</comment>